<dbReference type="GO" id="GO:0003677">
    <property type="term" value="F:DNA binding"/>
    <property type="evidence" value="ECO:0007669"/>
    <property type="project" value="InterPro"/>
</dbReference>
<dbReference type="EMBL" id="FNWQ01000001">
    <property type="protein sequence ID" value="SEH29786.1"/>
    <property type="molecule type" value="Genomic_DNA"/>
</dbReference>
<accession>A0A1H6H2V6</accession>
<dbReference type="InterPro" id="IPR019734">
    <property type="entry name" value="TPR_rpt"/>
</dbReference>
<dbReference type="SMART" id="SM00028">
    <property type="entry name" value="TPR"/>
    <property type="match status" value="4"/>
</dbReference>
<evidence type="ECO:0000256" key="1">
    <source>
        <dbReference type="SAM" id="Phobius"/>
    </source>
</evidence>
<evidence type="ECO:0000313" key="2">
    <source>
        <dbReference type="EMBL" id="SEH29786.1"/>
    </source>
</evidence>
<dbReference type="InterPro" id="IPR016032">
    <property type="entry name" value="Sig_transdc_resp-reg_C-effctor"/>
</dbReference>
<sequence>MILLLIFSVNCIAKKNNAKVDSLLVLADYYVDRDYSKTLFYAKKAISISEKAYDSEKIVWSYYYAAKASAWLKLTDQSLRYIDMAIKQDIRDPLLHSVLLYVKGVNYGRIGMHKLAIDEFKKVLEITENEKSAECKLVRAKAYYALADENTSNVYLHKAMRIINSIPKDQLALTRRTFRFQSSLYQVMGMYFLQKKQMDSASYYFTKAYKQSFHDDVKPKSEFLVSFGDYYQKLGDDDKALKYYLLCMDEINRSDTAAFTRDGPGLLEKIYLIYHKKGDKKNEEKIRGKYYQEQHEFARDLNHNVLKTVNLELNKKMKESYEHKKKSQLAIFCIIIFVILVIVTSSYLYIITHRKKNAIITEKQQMLILKERQTVNLSLRVEGALDEVIDAAKKNKIQFWPLFQKLHPDFVKILTGVNPDLKTTELILCAFIFLGFNTKDIAEYTFKAVQTVKNNKHNLRKRLGLPPKQDLSIWIRSLYHNNINE</sequence>
<dbReference type="Proteomes" id="UP000198561">
    <property type="component" value="Unassembled WGS sequence"/>
</dbReference>
<dbReference type="SUPFAM" id="SSF46894">
    <property type="entry name" value="C-terminal effector domain of the bipartite response regulators"/>
    <property type="match status" value="1"/>
</dbReference>
<keyword evidence="1" id="KW-0472">Membrane</keyword>
<keyword evidence="1" id="KW-0812">Transmembrane</keyword>
<name>A0A1H6H2V6_CHRCI</name>
<protein>
    <recommendedName>
        <fullName evidence="4">HTH luxR-type domain-containing protein</fullName>
    </recommendedName>
</protein>
<proteinExistence type="predicted"/>
<dbReference type="STRING" id="680127.SAMN05421593_1179"/>
<dbReference type="Gene3D" id="1.25.40.10">
    <property type="entry name" value="Tetratricopeptide repeat domain"/>
    <property type="match status" value="2"/>
</dbReference>
<gene>
    <name evidence="2" type="ORF">SAMN05421593_1179</name>
</gene>
<dbReference type="GO" id="GO:0006355">
    <property type="term" value="P:regulation of DNA-templated transcription"/>
    <property type="evidence" value="ECO:0007669"/>
    <property type="project" value="InterPro"/>
</dbReference>
<evidence type="ECO:0000313" key="3">
    <source>
        <dbReference type="Proteomes" id="UP000198561"/>
    </source>
</evidence>
<reference evidence="2 3" key="1">
    <citation type="submission" date="2016-10" db="EMBL/GenBank/DDBJ databases">
        <authorList>
            <person name="de Groot N.N."/>
        </authorList>
    </citation>
    <scope>NUCLEOTIDE SEQUENCE [LARGE SCALE GENOMIC DNA]</scope>
    <source>
        <strain evidence="2 3">DSM 23031</strain>
    </source>
</reference>
<evidence type="ECO:0008006" key="4">
    <source>
        <dbReference type="Google" id="ProtNLM"/>
    </source>
</evidence>
<keyword evidence="1" id="KW-1133">Transmembrane helix</keyword>
<dbReference type="InterPro" id="IPR011990">
    <property type="entry name" value="TPR-like_helical_dom_sf"/>
</dbReference>
<dbReference type="AlphaFoldDB" id="A0A1H6H2V6"/>
<organism evidence="2 3">
    <name type="scientific">Chryseobacterium culicis</name>
    <dbReference type="NCBI Taxonomy" id="680127"/>
    <lineage>
        <taxon>Bacteria</taxon>
        <taxon>Pseudomonadati</taxon>
        <taxon>Bacteroidota</taxon>
        <taxon>Flavobacteriia</taxon>
        <taxon>Flavobacteriales</taxon>
        <taxon>Weeksellaceae</taxon>
        <taxon>Chryseobacterium group</taxon>
        <taxon>Chryseobacterium</taxon>
    </lineage>
</organism>
<feature type="transmembrane region" description="Helical" evidence="1">
    <location>
        <begin position="329"/>
        <end position="350"/>
    </location>
</feature>
<dbReference type="SUPFAM" id="SSF48452">
    <property type="entry name" value="TPR-like"/>
    <property type="match status" value="1"/>
</dbReference>
<dbReference type="SUPFAM" id="SSF81901">
    <property type="entry name" value="HCP-like"/>
    <property type="match status" value="1"/>
</dbReference>